<dbReference type="PROSITE" id="PS51257">
    <property type="entry name" value="PROKAR_LIPOPROTEIN"/>
    <property type="match status" value="1"/>
</dbReference>
<sequence length="119" mass="13367">MIYNYNKAIETLAEDGSYPERLLSNTCSLTACFALDNTVNNTSDVPYFPKEKASSPRTATPVSSYAIRNSLSFVLIEILAIEARLYFAFQVDNILKHFLRTVANHDVQLSFRIPSPEVS</sequence>
<gene>
    <name evidence="1" type="primary">AlNc14C12G1485</name>
    <name evidence="1" type="ORF">ALNC14_016940</name>
</gene>
<reference evidence="1" key="1">
    <citation type="journal article" date="2011" name="PLoS Biol.">
        <title>Gene gain and loss during evolution of obligate parasitism in the white rust pathogen of Arabidopsis thaliana.</title>
        <authorList>
            <person name="Kemen E."/>
            <person name="Gardiner A."/>
            <person name="Schultz-Larsen T."/>
            <person name="Kemen A.C."/>
            <person name="Balmuth A.L."/>
            <person name="Robert-Seilaniantz A."/>
            <person name="Bailey K."/>
            <person name="Holub E."/>
            <person name="Studholme D.J."/>
            <person name="Maclean D."/>
            <person name="Jones J.D."/>
        </authorList>
    </citation>
    <scope>NUCLEOTIDE SEQUENCE</scope>
</reference>
<reference evidence="1" key="2">
    <citation type="submission" date="2011-02" db="EMBL/GenBank/DDBJ databases">
        <authorList>
            <person name="MacLean D."/>
        </authorList>
    </citation>
    <scope>NUCLEOTIDE SEQUENCE</scope>
</reference>
<proteinExistence type="predicted"/>
<accession>F0W3A8</accession>
<dbReference type="AlphaFoldDB" id="F0W3A8"/>
<dbReference type="HOGENOM" id="CLU_167195_0_0_1"/>
<protein>
    <submittedName>
        <fullName evidence="1">AlNc14C12G1485 protein</fullName>
    </submittedName>
</protein>
<name>F0W3A8_9STRA</name>
<dbReference type="EMBL" id="FR824057">
    <property type="protein sequence ID" value="CCA15551.1"/>
    <property type="molecule type" value="Genomic_DNA"/>
</dbReference>
<organism evidence="1">
    <name type="scientific">Albugo laibachii Nc14</name>
    <dbReference type="NCBI Taxonomy" id="890382"/>
    <lineage>
        <taxon>Eukaryota</taxon>
        <taxon>Sar</taxon>
        <taxon>Stramenopiles</taxon>
        <taxon>Oomycota</taxon>
        <taxon>Peronosporomycetes</taxon>
        <taxon>Albuginales</taxon>
        <taxon>Albuginaceae</taxon>
        <taxon>Albugo</taxon>
    </lineage>
</organism>
<evidence type="ECO:0000313" key="1">
    <source>
        <dbReference type="EMBL" id="CCA15551.1"/>
    </source>
</evidence>